<protein>
    <recommendedName>
        <fullName evidence="3">DUF5666 domain-containing protein</fullName>
    </recommendedName>
</protein>
<reference evidence="1 2" key="1">
    <citation type="submission" date="2023-09" db="EMBL/GenBank/DDBJ databases">
        <title>Pyrofollis japonicus gen. nov. sp. nov., a novel member of the family Pyrodictiaceae isolated from the Iheya North hydrothermal field.</title>
        <authorList>
            <person name="Miyazaki U."/>
            <person name="Sanari M."/>
            <person name="Tame A."/>
            <person name="Kitajima M."/>
            <person name="Okamoto A."/>
            <person name="Sawayama S."/>
            <person name="Miyazaki J."/>
            <person name="Takai K."/>
            <person name="Nakagawa S."/>
        </authorList>
    </citation>
    <scope>NUCLEOTIDE SEQUENCE [LARGE SCALE GENOMIC DNA]</scope>
    <source>
        <strain evidence="1 2">AV2</strain>
    </source>
</reference>
<keyword evidence="2" id="KW-1185">Reference proteome</keyword>
<dbReference type="GeneID" id="89288641"/>
<evidence type="ECO:0008006" key="3">
    <source>
        <dbReference type="Google" id="ProtNLM"/>
    </source>
</evidence>
<dbReference type="EMBL" id="AP028907">
    <property type="protein sequence ID" value="BES81044.1"/>
    <property type="molecule type" value="Genomic_DNA"/>
</dbReference>
<dbReference type="RefSeq" id="WP_338251799.1">
    <property type="nucleotide sequence ID" value="NZ_AP028907.1"/>
</dbReference>
<evidence type="ECO:0000313" key="2">
    <source>
        <dbReference type="Proteomes" id="UP001341135"/>
    </source>
</evidence>
<proteinExistence type="predicted"/>
<evidence type="ECO:0000313" key="1">
    <source>
        <dbReference type="EMBL" id="BES81044.1"/>
    </source>
</evidence>
<accession>A0ABM8IU04</accession>
<dbReference type="Proteomes" id="UP001341135">
    <property type="component" value="Chromosome"/>
</dbReference>
<gene>
    <name evidence="1" type="ORF">PABY_06110</name>
</gene>
<sequence>MTKPGLALLGVALAALTGAAIAGAWAPWWISQANATPVAAPFEPMAGAGCPACPMAAGQQSMAAPAAGMPVAGKPGAVGPAAGWHGHHGAARGAWATATATTVTGTVTKVYQPRMLVVDTGSGTAMVVLPCMMISPSGGLVTADTLLAKIQPGTTVTIEGYAKVQPLTGYTIVHATAITVDGETYTWASGYMAQQIAATAASS</sequence>
<name>A0ABM8IU04_9CREN</name>
<organism evidence="1 2">
    <name type="scientific">Pyrodictium abyssi</name>
    <dbReference type="NCBI Taxonomy" id="54256"/>
    <lineage>
        <taxon>Archaea</taxon>
        <taxon>Thermoproteota</taxon>
        <taxon>Thermoprotei</taxon>
        <taxon>Desulfurococcales</taxon>
        <taxon>Pyrodictiaceae</taxon>
        <taxon>Pyrodictium</taxon>
    </lineage>
</organism>